<dbReference type="Proteomes" id="UP001152797">
    <property type="component" value="Unassembled WGS sequence"/>
</dbReference>
<name>A0A9P1CT95_9DINO</name>
<protein>
    <submittedName>
        <fullName evidence="2">Uncharacterized protein</fullName>
    </submittedName>
</protein>
<gene>
    <name evidence="2" type="ORF">C1SCF055_LOCUS23719</name>
</gene>
<dbReference type="AlphaFoldDB" id="A0A9P1CT95"/>
<evidence type="ECO:0000313" key="3">
    <source>
        <dbReference type="EMBL" id="CAL4784641.1"/>
    </source>
</evidence>
<keyword evidence="4" id="KW-1185">Reference proteome</keyword>
<dbReference type="EMBL" id="CAMXCT020002324">
    <property type="protein sequence ID" value="CAL1150704.1"/>
    <property type="molecule type" value="Genomic_DNA"/>
</dbReference>
<evidence type="ECO:0000313" key="4">
    <source>
        <dbReference type="Proteomes" id="UP001152797"/>
    </source>
</evidence>
<reference evidence="2" key="1">
    <citation type="submission" date="2022-10" db="EMBL/GenBank/DDBJ databases">
        <authorList>
            <person name="Chen Y."/>
            <person name="Dougan E. K."/>
            <person name="Chan C."/>
            <person name="Rhodes N."/>
            <person name="Thang M."/>
        </authorList>
    </citation>
    <scope>NUCLEOTIDE SEQUENCE</scope>
</reference>
<organism evidence="2">
    <name type="scientific">Cladocopium goreaui</name>
    <dbReference type="NCBI Taxonomy" id="2562237"/>
    <lineage>
        <taxon>Eukaryota</taxon>
        <taxon>Sar</taxon>
        <taxon>Alveolata</taxon>
        <taxon>Dinophyceae</taxon>
        <taxon>Suessiales</taxon>
        <taxon>Symbiodiniaceae</taxon>
        <taxon>Cladocopium</taxon>
    </lineage>
</organism>
<accession>A0A9P1CT95</accession>
<dbReference type="EMBL" id="CAMXCT030002324">
    <property type="protein sequence ID" value="CAL4784641.1"/>
    <property type="molecule type" value="Genomic_DNA"/>
</dbReference>
<reference evidence="3 4" key="2">
    <citation type="submission" date="2024-05" db="EMBL/GenBank/DDBJ databases">
        <authorList>
            <person name="Chen Y."/>
            <person name="Shah S."/>
            <person name="Dougan E. K."/>
            <person name="Thang M."/>
            <person name="Chan C."/>
        </authorList>
    </citation>
    <scope>NUCLEOTIDE SEQUENCE [LARGE SCALE GENOMIC DNA]</scope>
</reference>
<sequence length="76" mass="8326">MGQDFCGTLNPSELPIAANKDLERGLREVIQRLPALLRVRVAQETAEVSDSLPLEQLQKPPSDADKSSSSCKRHLA</sequence>
<dbReference type="EMBL" id="CAMXCT010002324">
    <property type="protein sequence ID" value="CAI3997329.1"/>
    <property type="molecule type" value="Genomic_DNA"/>
</dbReference>
<evidence type="ECO:0000313" key="2">
    <source>
        <dbReference type="EMBL" id="CAI3997329.1"/>
    </source>
</evidence>
<feature type="region of interest" description="Disordered" evidence="1">
    <location>
        <begin position="46"/>
        <end position="76"/>
    </location>
</feature>
<evidence type="ECO:0000256" key="1">
    <source>
        <dbReference type="SAM" id="MobiDB-lite"/>
    </source>
</evidence>
<proteinExistence type="predicted"/>
<comment type="caution">
    <text evidence="2">The sequence shown here is derived from an EMBL/GenBank/DDBJ whole genome shotgun (WGS) entry which is preliminary data.</text>
</comment>